<sequence>MGDQSRSGQKEAVFIKFDSIETSPVWGIAARLLIELPVFAFRVLSIVEAREAAKDAKSKAKTSLQKTAQGDKVDLPALDRATQSLIDKVVSAKVKQETAASKRDLKQELATARKARQNDKPYVPPPLGKNGRREGANVQGGKKKKGQAPSTSTSSKGDSQGKGGQSGKGKKQGPARKGDKGKQKAT</sequence>
<gene>
    <name evidence="2" type="ORF">PUNSTDRAFT_139573</name>
</gene>
<protein>
    <submittedName>
        <fullName evidence="2">Uncharacterized protein</fullName>
    </submittedName>
</protein>
<dbReference type="KEGG" id="psq:PUNSTDRAFT_139573"/>
<accession>R7RZ59</accession>
<dbReference type="OrthoDB" id="3039717at2759"/>
<evidence type="ECO:0000256" key="1">
    <source>
        <dbReference type="SAM" id="MobiDB-lite"/>
    </source>
</evidence>
<dbReference type="Proteomes" id="UP000054196">
    <property type="component" value="Unassembled WGS sequence"/>
</dbReference>
<organism evidence="2 3">
    <name type="scientific">Punctularia strigosozonata (strain HHB-11173)</name>
    <name type="common">White-rot fungus</name>
    <dbReference type="NCBI Taxonomy" id="741275"/>
    <lineage>
        <taxon>Eukaryota</taxon>
        <taxon>Fungi</taxon>
        <taxon>Dikarya</taxon>
        <taxon>Basidiomycota</taxon>
        <taxon>Agaricomycotina</taxon>
        <taxon>Agaricomycetes</taxon>
        <taxon>Corticiales</taxon>
        <taxon>Punctulariaceae</taxon>
        <taxon>Punctularia</taxon>
    </lineage>
</organism>
<evidence type="ECO:0000313" key="3">
    <source>
        <dbReference type="Proteomes" id="UP000054196"/>
    </source>
</evidence>
<evidence type="ECO:0000313" key="2">
    <source>
        <dbReference type="EMBL" id="EIN03410.1"/>
    </source>
</evidence>
<proteinExistence type="predicted"/>
<dbReference type="HOGENOM" id="CLU_1455113_0_0_1"/>
<dbReference type="GeneID" id="18880356"/>
<keyword evidence="3" id="KW-1185">Reference proteome</keyword>
<dbReference type="EMBL" id="JH687572">
    <property type="protein sequence ID" value="EIN03410.1"/>
    <property type="molecule type" value="Genomic_DNA"/>
</dbReference>
<name>R7RZ59_PUNST</name>
<dbReference type="RefSeq" id="XP_007389361.1">
    <property type="nucleotide sequence ID" value="XM_007389299.1"/>
</dbReference>
<feature type="region of interest" description="Disordered" evidence="1">
    <location>
        <begin position="96"/>
        <end position="186"/>
    </location>
</feature>
<feature type="compositionally biased region" description="Basic and acidic residues" evidence="1">
    <location>
        <begin position="96"/>
        <end position="107"/>
    </location>
</feature>
<feature type="compositionally biased region" description="Basic and acidic residues" evidence="1">
    <location>
        <begin position="176"/>
        <end position="186"/>
    </location>
</feature>
<reference evidence="3" key="1">
    <citation type="journal article" date="2012" name="Science">
        <title>The Paleozoic origin of enzymatic lignin decomposition reconstructed from 31 fungal genomes.</title>
        <authorList>
            <person name="Floudas D."/>
            <person name="Binder M."/>
            <person name="Riley R."/>
            <person name="Barry K."/>
            <person name="Blanchette R.A."/>
            <person name="Henrissat B."/>
            <person name="Martinez A.T."/>
            <person name="Otillar R."/>
            <person name="Spatafora J.W."/>
            <person name="Yadav J.S."/>
            <person name="Aerts A."/>
            <person name="Benoit I."/>
            <person name="Boyd A."/>
            <person name="Carlson A."/>
            <person name="Copeland A."/>
            <person name="Coutinho P.M."/>
            <person name="de Vries R.P."/>
            <person name="Ferreira P."/>
            <person name="Findley K."/>
            <person name="Foster B."/>
            <person name="Gaskell J."/>
            <person name="Glotzer D."/>
            <person name="Gorecki P."/>
            <person name="Heitman J."/>
            <person name="Hesse C."/>
            <person name="Hori C."/>
            <person name="Igarashi K."/>
            <person name="Jurgens J.A."/>
            <person name="Kallen N."/>
            <person name="Kersten P."/>
            <person name="Kohler A."/>
            <person name="Kuees U."/>
            <person name="Kumar T.K.A."/>
            <person name="Kuo A."/>
            <person name="LaButti K."/>
            <person name="Larrondo L.F."/>
            <person name="Lindquist E."/>
            <person name="Ling A."/>
            <person name="Lombard V."/>
            <person name="Lucas S."/>
            <person name="Lundell T."/>
            <person name="Martin R."/>
            <person name="McLaughlin D.J."/>
            <person name="Morgenstern I."/>
            <person name="Morin E."/>
            <person name="Murat C."/>
            <person name="Nagy L.G."/>
            <person name="Nolan M."/>
            <person name="Ohm R.A."/>
            <person name="Patyshakuliyeva A."/>
            <person name="Rokas A."/>
            <person name="Ruiz-Duenas F.J."/>
            <person name="Sabat G."/>
            <person name="Salamov A."/>
            <person name="Samejima M."/>
            <person name="Schmutz J."/>
            <person name="Slot J.C."/>
            <person name="St John F."/>
            <person name="Stenlid J."/>
            <person name="Sun H."/>
            <person name="Sun S."/>
            <person name="Syed K."/>
            <person name="Tsang A."/>
            <person name="Wiebenga A."/>
            <person name="Young D."/>
            <person name="Pisabarro A."/>
            <person name="Eastwood D.C."/>
            <person name="Martin F."/>
            <person name="Cullen D."/>
            <person name="Grigoriev I.V."/>
            <person name="Hibbett D.S."/>
        </authorList>
    </citation>
    <scope>NUCLEOTIDE SEQUENCE [LARGE SCALE GENOMIC DNA]</scope>
    <source>
        <strain evidence="3">HHB-11173 SS5</strain>
    </source>
</reference>
<dbReference type="AlphaFoldDB" id="R7RZ59"/>